<dbReference type="Pfam" id="PF13561">
    <property type="entry name" value="adh_short_C2"/>
    <property type="match status" value="1"/>
</dbReference>
<dbReference type="GO" id="GO:0016491">
    <property type="term" value="F:oxidoreductase activity"/>
    <property type="evidence" value="ECO:0007669"/>
    <property type="project" value="UniProtKB-KW"/>
</dbReference>
<dbReference type="EMBL" id="JBJKFK010004895">
    <property type="protein sequence ID" value="KAL3308659.1"/>
    <property type="molecule type" value="Genomic_DNA"/>
</dbReference>
<organism evidence="3 4">
    <name type="scientific">Cichlidogyrus casuarinus</name>
    <dbReference type="NCBI Taxonomy" id="1844966"/>
    <lineage>
        <taxon>Eukaryota</taxon>
        <taxon>Metazoa</taxon>
        <taxon>Spiralia</taxon>
        <taxon>Lophotrochozoa</taxon>
        <taxon>Platyhelminthes</taxon>
        <taxon>Monogenea</taxon>
        <taxon>Monopisthocotylea</taxon>
        <taxon>Dactylogyridea</taxon>
        <taxon>Ancyrocephalidae</taxon>
        <taxon>Cichlidogyrus</taxon>
    </lineage>
</organism>
<dbReference type="InterPro" id="IPR036291">
    <property type="entry name" value="NAD(P)-bd_dom_sf"/>
</dbReference>
<name>A0ABD2PMU2_9PLAT</name>
<evidence type="ECO:0000313" key="3">
    <source>
        <dbReference type="EMBL" id="KAL3308659.1"/>
    </source>
</evidence>
<dbReference type="SUPFAM" id="SSF51735">
    <property type="entry name" value="NAD(P)-binding Rossmann-fold domains"/>
    <property type="match status" value="1"/>
</dbReference>
<dbReference type="PANTHER" id="PTHR43658:SF8">
    <property type="entry name" value="17-BETA-HYDROXYSTEROID DEHYDROGENASE 14-RELATED"/>
    <property type="match status" value="1"/>
</dbReference>
<dbReference type="Gene3D" id="3.40.50.720">
    <property type="entry name" value="NAD(P)-binding Rossmann-like Domain"/>
    <property type="match status" value="1"/>
</dbReference>
<comment type="caution">
    <text evidence="3">The sequence shown here is derived from an EMBL/GenBank/DDBJ whole genome shotgun (WGS) entry which is preliminary data.</text>
</comment>
<dbReference type="InterPro" id="IPR007074">
    <property type="entry name" value="LicD/FKTN/FKRP_NTP_transf"/>
</dbReference>
<dbReference type="Pfam" id="PF04991">
    <property type="entry name" value="LicD"/>
    <property type="match status" value="1"/>
</dbReference>
<dbReference type="CDD" id="cd05369">
    <property type="entry name" value="TER_DECR_SDR_a"/>
    <property type="match status" value="1"/>
</dbReference>
<protein>
    <submittedName>
        <fullName evidence="3">2,4-dienoyl-CoA reductase, mitochondrial</fullName>
    </submittedName>
</protein>
<dbReference type="Proteomes" id="UP001626550">
    <property type="component" value="Unassembled WGS sequence"/>
</dbReference>
<evidence type="ECO:0000256" key="1">
    <source>
        <dbReference type="ARBA" id="ARBA00023002"/>
    </source>
</evidence>
<dbReference type="FunFam" id="3.40.50.720:FF:000084">
    <property type="entry name" value="Short-chain dehydrogenase reductase"/>
    <property type="match status" value="1"/>
</dbReference>
<dbReference type="PANTHER" id="PTHR43658">
    <property type="entry name" value="SHORT-CHAIN DEHYDROGENASE/REDUCTASE"/>
    <property type="match status" value="1"/>
</dbReference>
<evidence type="ECO:0000259" key="2">
    <source>
        <dbReference type="Pfam" id="PF04991"/>
    </source>
</evidence>
<reference evidence="3 4" key="1">
    <citation type="submission" date="2024-11" db="EMBL/GenBank/DDBJ databases">
        <title>Adaptive evolution of stress response genes in parasites aligns with host niche diversity.</title>
        <authorList>
            <person name="Hahn C."/>
            <person name="Resl P."/>
        </authorList>
    </citation>
    <scope>NUCLEOTIDE SEQUENCE [LARGE SCALE GENOMIC DNA]</scope>
    <source>
        <strain evidence="3">EGGRZ-B1_66</strain>
        <tissue evidence="3">Body</tissue>
    </source>
</reference>
<keyword evidence="1" id="KW-0560">Oxidoreductase</keyword>
<accession>A0ABD2PMU2</accession>
<sequence length="524" mass="58656">MKAINYQLINLSKRFYAARKIPNEIQNKSFSPVSTPLLQAGSLDHRIAFVTGGGTGLGKGIATSLAKAGARVAIIGRKENVLEEAVKDICNDSGNENIHFAACDVRKEEMINAALDSCKQKFGSYPDLIVNNAAGNFISPTLKLSNNAFSSIIDIVLKGTINVTMAAAKHLIEEQRGGNFLAISTLYAKNGSGFVVPSAVAKAGVETLTKSLASEWGRYGIRYNAIAPGPIYTEGAFTRLDPTGRFQKLLVQRLPVGRLGTVEEIANLSSYLLSDYASWMTGEIVTFDGGELPYISGEFNVLSEVVSDADWDLFEKMIRKEPVLDLEAKSNGPQNLPILRKLYWNTSACNERLSQLYTFPVFRKFQVTMTVDDQKLLWDLFAKVTNALNKNALGLDYWVQGGSLIGILRHGNLIPWDDDIDILLNAERKKNFLQILDKMAPEIGYKATKTRIKIYNPEKSRLNSSYGWQWPYIDCGLYAQNGTHLWELGKSYYRYFYYSKASIYPLMYRAFNYLWVPTPRHIYD</sequence>
<dbReference type="PRINTS" id="PR00081">
    <property type="entry name" value="GDHRDH"/>
</dbReference>
<gene>
    <name evidence="3" type="primary">DECR1</name>
    <name evidence="3" type="ORF">Ciccas_012805</name>
</gene>
<keyword evidence="4" id="KW-1185">Reference proteome</keyword>
<evidence type="ECO:0000313" key="4">
    <source>
        <dbReference type="Proteomes" id="UP001626550"/>
    </source>
</evidence>
<feature type="domain" description="LicD/FKTN/FKRP nucleotidyltransferase" evidence="2">
    <location>
        <begin position="392"/>
        <end position="445"/>
    </location>
</feature>
<proteinExistence type="predicted"/>
<feature type="non-terminal residue" evidence="3">
    <location>
        <position position="524"/>
    </location>
</feature>
<dbReference type="GO" id="GO:0009100">
    <property type="term" value="P:glycoprotein metabolic process"/>
    <property type="evidence" value="ECO:0007669"/>
    <property type="project" value="UniProtKB-ARBA"/>
</dbReference>
<dbReference type="AlphaFoldDB" id="A0ABD2PMU2"/>
<dbReference type="InterPro" id="IPR002347">
    <property type="entry name" value="SDR_fam"/>
</dbReference>